<organism evidence="2 3">
    <name type="scientific">Vitis vinifera</name>
    <name type="common">Grape</name>
    <dbReference type="NCBI Taxonomy" id="29760"/>
    <lineage>
        <taxon>Eukaryota</taxon>
        <taxon>Viridiplantae</taxon>
        <taxon>Streptophyta</taxon>
        <taxon>Embryophyta</taxon>
        <taxon>Tracheophyta</taxon>
        <taxon>Spermatophyta</taxon>
        <taxon>Magnoliopsida</taxon>
        <taxon>eudicotyledons</taxon>
        <taxon>Gunneridae</taxon>
        <taxon>Pentapetalae</taxon>
        <taxon>rosids</taxon>
        <taxon>Vitales</taxon>
        <taxon>Vitaceae</taxon>
        <taxon>Viteae</taxon>
        <taxon>Vitis</taxon>
    </lineage>
</organism>
<sequence>MRGVGMGTSQIMDYMVQQSGGYNNVGFTKKDLYNHVDADRRVHLRDGDAEGALAYLCGKSEMDPSFYYKYNVDEDNHLANLFWADSTNESVSTYTWVLETFLDAMNNKKHLFVITDGDNAMRKAIKRIFPNSCHRLCAWHIQRNAFTNVHVKDFTNHFSKCMFMEGTVEEFECAWNDMLEMFNLHGHKWVTDICAKRSRWAEAYLRGHFFAGMKSTQRCESMNAYLNRFLKTRLKLFEFVKHFDRALSRIRHNEAKAEFETHHSSAVLTTKPYAYHISIY</sequence>
<evidence type="ECO:0000313" key="3">
    <source>
        <dbReference type="Proteomes" id="UP000288805"/>
    </source>
</evidence>
<accession>A0A438IN93</accession>
<dbReference type="EMBL" id="QGNW01000095">
    <property type="protein sequence ID" value="RVW98188.1"/>
    <property type="molecule type" value="Genomic_DNA"/>
</dbReference>
<reference evidence="2 3" key="1">
    <citation type="journal article" date="2018" name="PLoS Genet.">
        <title>Population sequencing reveals clonal diversity and ancestral inbreeding in the grapevine cultivar Chardonnay.</title>
        <authorList>
            <person name="Roach M.J."/>
            <person name="Johnson D.L."/>
            <person name="Bohlmann J."/>
            <person name="van Vuuren H.J."/>
            <person name="Jones S.J."/>
            <person name="Pretorius I.S."/>
            <person name="Schmidt S.A."/>
            <person name="Borneman A.R."/>
        </authorList>
    </citation>
    <scope>NUCLEOTIDE SEQUENCE [LARGE SCALE GENOMIC DNA]</scope>
    <source>
        <strain evidence="3">cv. Chardonnay</strain>
        <tissue evidence="2">Leaf</tissue>
    </source>
</reference>
<feature type="domain" description="MULE transposase" evidence="1">
    <location>
        <begin position="72"/>
        <end position="144"/>
    </location>
</feature>
<proteinExistence type="predicted"/>
<dbReference type="Proteomes" id="UP000288805">
    <property type="component" value="Unassembled WGS sequence"/>
</dbReference>
<evidence type="ECO:0000313" key="2">
    <source>
        <dbReference type="EMBL" id="RVW98188.1"/>
    </source>
</evidence>
<dbReference type="InterPro" id="IPR018289">
    <property type="entry name" value="MULE_transposase_dom"/>
</dbReference>
<dbReference type="Pfam" id="PF10551">
    <property type="entry name" value="MULE"/>
    <property type="match status" value="1"/>
</dbReference>
<protein>
    <submittedName>
        <fullName evidence="2">Protein FAR1-related sequence 5</fullName>
    </submittedName>
</protein>
<dbReference type="PANTHER" id="PTHR47718">
    <property type="entry name" value="OS01G0519700 PROTEIN"/>
    <property type="match status" value="1"/>
</dbReference>
<dbReference type="AlphaFoldDB" id="A0A438IN93"/>
<evidence type="ECO:0000259" key="1">
    <source>
        <dbReference type="Pfam" id="PF10551"/>
    </source>
</evidence>
<gene>
    <name evidence="2" type="primary">FRS5_88</name>
    <name evidence="2" type="ORF">CK203_031915</name>
</gene>
<comment type="caution">
    <text evidence="2">The sequence shown here is derived from an EMBL/GenBank/DDBJ whole genome shotgun (WGS) entry which is preliminary data.</text>
</comment>
<dbReference type="PANTHER" id="PTHR47718:SF6">
    <property type="entry name" value="PROTEIN FAR1-RELATED SEQUENCE"/>
    <property type="match status" value="1"/>
</dbReference>
<name>A0A438IN93_VITVI</name>